<evidence type="ECO:0000256" key="1">
    <source>
        <dbReference type="ARBA" id="ARBA00023015"/>
    </source>
</evidence>
<comment type="caution">
    <text evidence="6">The sequence shown here is derived from an EMBL/GenBank/DDBJ whole genome shotgun (WGS) entry which is preliminary data.</text>
</comment>
<reference evidence="6 7" key="1">
    <citation type="submission" date="2020-08" db="EMBL/GenBank/DDBJ databases">
        <title>Sequencing the genomes of 1000 actinobacteria strains.</title>
        <authorList>
            <person name="Klenk H.-P."/>
        </authorList>
    </citation>
    <scope>NUCLEOTIDE SEQUENCE [LARGE SCALE GENOMIC DNA]</scope>
    <source>
        <strain evidence="6 7">DSM 43851</strain>
    </source>
</reference>
<feature type="DNA-binding region" description="H-T-H motif" evidence="4">
    <location>
        <begin position="35"/>
        <end position="54"/>
    </location>
</feature>
<dbReference type="AlphaFoldDB" id="A0A7W9NL94"/>
<organism evidence="6 7">
    <name type="scientific">Kutzneria kofuensis</name>
    <dbReference type="NCBI Taxonomy" id="103725"/>
    <lineage>
        <taxon>Bacteria</taxon>
        <taxon>Bacillati</taxon>
        <taxon>Actinomycetota</taxon>
        <taxon>Actinomycetes</taxon>
        <taxon>Pseudonocardiales</taxon>
        <taxon>Pseudonocardiaceae</taxon>
        <taxon>Kutzneria</taxon>
    </lineage>
</organism>
<protein>
    <submittedName>
        <fullName evidence="6">AcrR family transcriptional regulator</fullName>
    </submittedName>
</protein>
<dbReference type="Gene3D" id="1.10.357.10">
    <property type="entry name" value="Tetracycline Repressor, domain 2"/>
    <property type="match status" value="1"/>
</dbReference>
<dbReference type="SUPFAM" id="SSF46689">
    <property type="entry name" value="Homeodomain-like"/>
    <property type="match status" value="1"/>
</dbReference>
<dbReference type="PROSITE" id="PS50977">
    <property type="entry name" value="HTH_TETR_2"/>
    <property type="match status" value="1"/>
</dbReference>
<keyword evidence="2 4" id="KW-0238">DNA-binding</keyword>
<dbReference type="GO" id="GO:0003700">
    <property type="term" value="F:DNA-binding transcription factor activity"/>
    <property type="evidence" value="ECO:0007669"/>
    <property type="project" value="TreeGrafter"/>
</dbReference>
<name>A0A7W9NL94_9PSEU</name>
<evidence type="ECO:0000259" key="5">
    <source>
        <dbReference type="PROSITE" id="PS50977"/>
    </source>
</evidence>
<dbReference type="InterPro" id="IPR036271">
    <property type="entry name" value="Tet_transcr_reg_TetR-rel_C_sf"/>
</dbReference>
<dbReference type="PANTHER" id="PTHR30055:SF234">
    <property type="entry name" value="HTH-TYPE TRANSCRIPTIONAL REGULATOR BETI"/>
    <property type="match status" value="1"/>
</dbReference>
<keyword evidence="7" id="KW-1185">Reference proteome</keyword>
<dbReference type="GO" id="GO:0000976">
    <property type="term" value="F:transcription cis-regulatory region binding"/>
    <property type="evidence" value="ECO:0007669"/>
    <property type="project" value="TreeGrafter"/>
</dbReference>
<gene>
    <name evidence="6" type="ORF">BJ998_008701</name>
</gene>
<dbReference type="PANTHER" id="PTHR30055">
    <property type="entry name" value="HTH-TYPE TRANSCRIPTIONAL REGULATOR RUTR"/>
    <property type="match status" value="1"/>
</dbReference>
<evidence type="ECO:0000256" key="3">
    <source>
        <dbReference type="ARBA" id="ARBA00023163"/>
    </source>
</evidence>
<dbReference type="InterPro" id="IPR001647">
    <property type="entry name" value="HTH_TetR"/>
</dbReference>
<dbReference type="PRINTS" id="PR00455">
    <property type="entry name" value="HTHTETR"/>
</dbReference>
<dbReference type="InterPro" id="IPR009057">
    <property type="entry name" value="Homeodomain-like_sf"/>
</dbReference>
<dbReference type="EMBL" id="JACHIR010000003">
    <property type="protein sequence ID" value="MBB5897442.1"/>
    <property type="molecule type" value="Genomic_DNA"/>
</dbReference>
<accession>A0A7W9NL94</accession>
<dbReference type="SUPFAM" id="SSF48498">
    <property type="entry name" value="Tetracyclin repressor-like, C-terminal domain"/>
    <property type="match status" value="1"/>
</dbReference>
<evidence type="ECO:0000313" key="6">
    <source>
        <dbReference type="EMBL" id="MBB5897442.1"/>
    </source>
</evidence>
<dbReference type="InterPro" id="IPR050109">
    <property type="entry name" value="HTH-type_TetR-like_transc_reg"/>
</dbReference>
<evidence type="ECO:0000313" key="7">
    <source>
        <dbReference type="Proteomes" id="UP000585638"/>
    </source>
</evidence>
<sequence length="207" mass="22721">MSPEKSQLRSDAAQNRDRILAVARELFASRGIDVQMATIARRAGVGVATLYRRFPTKESLVAEVFEDQFRTCVASMDEALADPDPWRGLCRAVEKICAMQAVDRGFGAAFLASFPAAVDIERERDRAVREVSVLVERAKQTGQLRADFVPEDLTLLLMANNGIVADTPEATLAASRRLVAYLLNSFRAEHAGPLPPPVSIDLRNVLP</sequence>
<dbReference type="RefSeq" id="WP_184869920.1">
    <property type="nucleotide sequence ID" value="NZ_BAAAWY010000043.1"/>
</dbReference>
<feature type="domain" description="HTH tetR-type" evidence="5">
    <location>
        <begin position="13"/>
        <end position="72"/>
    </location>
</feature>
<evidence type="ECO:0000256" key="4">
    <source>
        <dbReference type="PROSITE-ProRule" id="PRU00335"/>
    </source>
</evidence>
<keyword evidence="1" id="KW-0805">Transcription regulation</keyword>
<proteinExistence type="predicted"/>
<evidence type="ECO:0000256" key="2">
    <source>
        <dbReference type="ARBA" id="ARBA00023125"/>
    </source>
</evidence>
<keyword evidence="3" id="KW-0804">Transcription</keyword>
<dbReference type="Proteomes" id="UP000585638">
    <property type="component" value="Unassembled WGS sequence"/>
</dbReference>
<dbReference type="Pfam" id="PF00440">
    <property type="entry name" value="TetR_N"/>
    <property type="match status" value="1"/>
</dbReference>